<evidence type="ECO:0000259" key="1">
    <source>
        <dbReference type="SMART" id="SM01022"/>
    </source>
</evidence>
<organism evidence="2 3">
    <name type="scientific">Heyndrickxia acidicola</name>
    <dbReference type="NCBI Taxonomy" id="209389"/>
    <lineage>
        <taxon>Bacteria</taxon>
        <taxon>Bacillati</taxon>
        <taxon>Bacillota</taxon>
        <taxon>Bacilli</taxon>
        <taxon>Bacillales</taxon>
        <taxon>Bacillaceae</taxon>
        <taxon>Heyndrickxia</taxon>
    </lineage>
</organism>
<dbReference type="Pfam" id="PF04266">
    <property type="entry name" value="ASCH"/>
    <property type="match status" value="1"/>
</dbReference>
<comment type="caution">
    <text evidence="2">The sequence shown here is derived from an EMBL/GenBank/DDBJ whole genome shotgun (WGS) entry which is preliminary data.</text>
</comment>
<dbReference type="Proteomes" id="UP001341444">
    <property type="component" value="Unassembled WGS sequence"/>
</dbReference>
<dbReference type="RefSeq" id="WP_066267593.1">
    <property type="nucleotide sequence ID" value="NZ_JARMAB010000008.1"/>
</dbReference>
<dbReference type="SMART" id="SM01022">
    <property type="entry name" value="ASCH"/>
    <property type="match status" value="1"/>
</dbReference>
<dbReference type="InterPro" id="IPR007374">
    <property type="entry name" value="ASCH_domain"/>
</dbReference>
<dbReference type="InterPro" id="IPR015947">
    <property type="entry name" value="PUA-like_sf"/>
</dbReference>
<name>A0ABU6MGK5_9BACI</name>
<keyword evidence="3" id="KW-1185">Reference proteome</keyword>
<accession>A0ABU6MGK5</accession>
<evidence type="ECO:0000313" key="3">
    <source>
        <dbReference type="Proteomes" id="UP001341444"/>
    </source>
</evidence>
<evidence type="ECO:0000313" key="2">
    <source>
        <dbReference type="EMBL" id="MED1202798.1"/>
    </source>
</evidence>
<proteinExistence type="predicted"/>
<dbReference type="EMBL" id="JARMAB010000008">
    <property type="protein sequence ID" value="MED1202798.1"/>
    <property type="molecule type" value="Genomic_DNA"/>
</dbReference>
<sequence length="115" mass="13540">MEFHENKIFPPKTCTVERLVTNGSDVEKVLAGRKTAVRRNGRYADIGEKLFLKGQEFIVEKVYRQSLGEMTENHAYQEGYESLEEYKNFILSFHHGMKWLPSMMVWVHEFRPAEV</sequence>
<reference evidence="2 3" key="1">
    <citation type="submission" date="2023-03" db="EMBL/GenBank/DDBJ databases">
        <title>Bacillus Genome Sequencing.</title>
        <authorList>
            <person name="Dunlap C."/>
        </authorList>
    </citation>
    <scope>NUCLEOTIDE SEQUENCE [LARGE SCALE GENOMIC DNA]</scope>
    <source>
        <strain evidence="2 3">B-23453</strain>
    </source>
</reference>
<protein>
    <submittedName>
        <fullName evidence="2">ASCH domain-containing protein</fullName>
    </submittedName>
</protein>
<gene>
    <name evidence="2" type="ORF">P4T90_06795</name>
</gene>
<feature type="domain" description="ASCH" evidence="1">
    <location>
        <begin position="19"/>
        <end position="114"/>
    </location>
</feature>
<dbReference type="SUPFAM" id="SSF88697">
    <property type="entry name" value="PUA domain-like"/>
    <property type="match status" value="1"/>
</dbReference>